<feature type="region of interest" description="Disordered" evidence="5">
    <location>
        <begin position="38"/>
        <end position="60"/>
    </location>
</feature>
<protein>
    <submittedName>
        <fullName evidence="8">Uncharacterized protein</fullName>
    </submittedName>
</protein>
<keyword evidence="9" id="KW-1185">Reference proteome</keyword>
<organism evidence="8 9">
    <name type="scientific">Deinandra increscens subsp. villosa</name>
    <dbReference type="NCBI Taxonomy" id="3103831"/>
    <lineage>
        <taxon>Eukaryota</taxon>
        <taxon>Viridiplantae</taxon>
        <taxon>Streptophyta</taxon>
        <taxon>Embryophyta</taxon>
        <taxon>Tracheophyta</taxon>
        <taxon>Spermatophyta</taxon>
        <taxon>Magnoliopsida</taxon>
        <taxon>eudicotyledons</taxon>
        <taxon>Gunneridae</taxon>
        <taxon>Pentapetalae</taxon>
        <taxon>asterids</taxon>
        <taxon>campanulids</taxon>
        <taxon>Asterales</taxon>
        <taxon>Asteraceae</taxon>
        <taxon>Asteroideae</taxon>
        <taxon>Heliantheae alliance</taxon>
        <taxon>Madieae</taxon>
        <taxon>Madiinae</taxon>
        <taxon>Deinandra</taxon>
    </lineage>
</organism>
<feature type="compositionally biased region" description="Polar residues" evidence="5">
    <location>
        <begin position="170"/>
        <end position="188"/>
    </location>
</feature>
<feature type="domain" description="XS" evidence="6">
    <location>
        <begin position="329"/>
        <end position="443"/>
    </location>
</feature>
<keyword evidence="2" id="KW-0943">RNA-mediated gene silencing</keyword>
<evidence type="ECO:0000313" key="9">
    <source>
        <dbReference type="Proteomes" id="UP001408789"/>
    </source>
</evidence>
<dbReference type="Pfam" id="PF03468">
    <property type="entry name" value="XS"/>
    <property type="match status" value="1"/>
</dbReference>
<dbReference type="InterPro" id="IPR005380">
    <property type="entry name" value="XS_domain"/>
</dbReference>
<feature type="compositionally biased region" description="Acidic residues" evidence="5">
    <location>
        <begin position="194"/>
        <end position="219"/>
    </location>
</feature>
<feature type="region of interest" description="Disordered" evidence="5">
    <location>
        <begin position="78"/>
        <end position="228"/>
    </location>
</feature>
<evidence type="ECO:0000256" key="5">
    <source>
        <dbReference type="SAM" id="MobiDB-lite"/>
    </source>
</evidence>
<dbReference type="PANTHER" id="PTHR46602:SF1">
    <property type="entry name" value="PROTEIN SUPPRESSOR OF GENE SILENCING 3"/>
    <property type="match status" value="1"/>
</dbReference>
<dbReference type="InterPro" id="IPR038588">
    <property type="entry name" value="XS_domain_sf"/>
</dbReference>
<dbReference type="AlphaFoldDB" id="A0AAP0DT15"/>
<gene>
    <name evidence="8" type="ORF">SSX86_002544</name>
</gene>
<feature type="compositionally biased region" description="Polar residues" evidence="5">
    <location>
        <begin position="144"/>
        <end position="163"/>
    </location>
</feature>
<feature type="compositionally biased region" description="Polar residues" evidence="5">
    <location>
        <begin position="105"/>
        <end position="116"/>
    </location>
</feature>
<evidence type="ECO:0000256" key="4">
    <source>
        <dbReference type="SAM" id="Coils"/>
    </source>
</evidence>
<dbReference type="EMBL" id="JBCNJP010000006">
    <property type="protein sequence ID" value="KAK9078487.1"/>
    <property type="molecule type" value="Genomic_DNA"/>
</dbReference>
<evidence type="ECO:0000256" key="3">
    <source>
        <dbReference type="ARBA" id="ARBA00024022"/>
    </source>
</evidence>
<evidence type="ECO:0000313" key="8">
    <source>
        <dbReference type="EMBL" id="KAK9078487.1"/>
    </source>
</evidence>
<dbReference type="InterPro" id="IPR044287">
    <property type="entry name" value="SGS3"/>
</dbReference>
<dbReference type="Pfam" id="PF03470">
    <property type="entry name" value="zf-XS"/>
    <property type="match status" value="1"/>
</dbReference>
<keyword evidence="1 4" id="KW-0175">Coiled coil</keyword>
<comment type="caution">
    <text evidence="8">The sequence shown here is derived from an EMBL/GenBank/DDBJ whole genome shotgun (WGS) entry which is preliminary data.</text>
</comment>
<sequence length="639" mass="73317">MLLKAVFVVERAGNGMRFALLRRGEVRCSASAAAAGGGHVQMSSIGGGGQPNKGKNVAGRSNFDVNQLNQAVQDVNLDSNQDGGWEVISKKNKNKPGNGAAAKQWGSQAPKGNSRGQFDAQRNGGRGNGQARAPNNAWAGRGGASNQQGTRYYENNQNATSNAIPPPLQSGWNWNSRQPGNNVVNPQPSVVEEHVEDDDENEEVEESDDELLSDEYDSDESPKSHEEQKKNRWYADFFRTLDTLTLDQIYEPTRQWHCPACQNGPGAIDWYKSLLSLVTHAKTKGSKRVKIHRDLAVVLEEELRRKGATVNPAGESYGQWRGLNEDVKDKEIVWPPMVIIMNTLLEQDENDKWLGMGNQELLEYFRSYEAVRARHSYGPKGHRGMSVLIFESSPVGYAEAVRMSEHFEEEGTDRDAWDRHPIMFYPGGKRKLYGYMATKRDMDIFNQHSPGKSKLKFELVSYQEKVVNQLKQMGEDNQQLHWYKNKAVKERMHSKAVEESYGLVSQKLRKSEEEKRIVRERTQRHYEQTKEEMDSQEVFFKDQLKIIQEARNAEEDHFEKLRQEESRKVEQSNSAVDPQIRDLKLEKMKEFEEEREKLMKMHEEKKTEMKTRHWKEEIELEKGFNDELTLLMDKYSPKS</sequence>
<feature type="domain" description="Zinc finger-XS" evidence="7">
    <location>
        <begin position="258"/>
        <end position="296"/>
    </location>
</feature>
<dbReference type="Gene3D" id="3.30.70.2890">
    <property type="entry name" value="XS domain"/>
    <property type="match status" value="1"/>
</dbReference>
<name>A0AAP0DT15_9ASTR</name>
<dbReference type="PANTHER" id="PTHR46602">
    <property type="entry name" value="PROTEIN SUPPRESSOR OF GENE SILENCING 3"/>
    <property type="match status" value="1"/>
</dbReference>
<evidence type="ECO:0000256" key="2">
    <source>
        <dbReference type="ARBA" id="ARBA00023158"/>
    </source>
</evidence>
<reference evidence="8 9" key="1">
    <citation type="submission" date="2024-04" db="EMBL/GenBank/DDBJ databases">
        <title>The reference genome of an endangered Asteraceae, Deinandra increscens subsp. villosa, native to the Central Coast of California.</title>
        <authorList>
            <person name="Guilliams M."/>
            <person name="Hasenstab-Lehman K."/>
            <person name="Meyer R."/>
            <person name="Mcevoy S."/>
        </authorList>
    </citation>
    <scope>NUCLEOTIDE SEQUENCE [LARGE SCALE GENOMIC DNA]</scope>
    <source>
        <tissue evidence="8">Leaf</tissue>
    </source>
</reference>
<feature type="coiled-coil region" evidence="4">
    <location>
        <begin position="544"/>
        <end position="608"/>
    </location>
</feature>
<comment type="similarity">
    <text evidence="3">Belongs to the SGS3 family.</text>
</comment>
<dbReference type="CDD" id="cd12266">
    <property type="entry name" value="RRM_like_XS"/>
    <property type="match status" value="1"/>
</dbReference>
<dbReference type="InterPro" id="IPR005381">
    <property type="entry name" value="Znf-XS_domain"/>
</dbReference>
<dbReference type="Proteomes" id="UP001408789">
    <property type="component" value="Unassembled WGS sequence"/>
</dbReference>
<accession>A0AAP0DT15</accession>
<feature type="compositionally biased region" description="Gly residues" evidence="5">
    <location>
        <begin position="38"/>
        <end position="51"/>
    </location>
</feature>
<evidence type="ECO:0000259" key="6">
    <source>
        <dbReference type="Pfam" id="PF03468"/>
    </source>
</evidence>
<evidence type="ECO:0000256" key="1">
    <source>
        <dbReference type="ARBA" id="ARBA00023054"/>
    </source>
</evidence>
<evidence type="ECO:0000259" key="7">
    <source>
        <dbReference type="Pfam" id="PF03470"/>
    </source>
</evidence>
<dbReference type="GO" id="GO:0051607">
    <property type="term" value="P:defense response to virus"/>
    <property type="evidence" value="ECO:0007669"/>
    <property type="project" value="InterPro"/>
</dbReference>
<proteinExistence type="inferred from homology"/>
<dbReference type="GO" id="GO:0031047">
    <property type="term" value="P:regulatory ncRNA-mediated gene silencing"/>
    <property type="evidence" value="ECO:0007669"/>
    <property type="project" value="UniProtKB-KW"/>
</dbReference>